<organism evidence="1 2">
    <name type="scientific">Catenuloplanes atrovinosus</name>
    <dbReference type="NCBI Taxonomy" id="137266"/>
    <lineage>
        <taxon>Bacteria</taxon>
        <taxon>Bacillati</taxon>
        <taxon>Actinomycetota</taxon>
        <taxon>Actinomycetes</taxon>
        <taxon>Micromonosporales</taxon>
        <taxon>Micromonosporaceae</taxon>
        <taxon>Catenuloplanes</taxon>
    </lineage>
</organism>
<evidence type="ECO:0000313" key="1">
    <source>
        <dbReference type="EMBL" id="MDR7279811.1"/>
    </source>
</evidence>
<sequence>MAAGHERRAGGDDFHAVGDIVHLDRFNVKDGMRDLEIRITQVSHLLWSVPDVQWIRIRGVEMDGGTEAGPVSLFVVHRDSLKRDRAEV</sequence>
<comment type="caution">
    <text evidence="1">The sequence shown here is derived from an EMBL/GenBank/DDBJ whole genome shotgun (WGS) entry which is preliminary data.</text>
</comment>
<dbReference type="EMBL" id="JAVDYB010000001">
    <property type="protein sequence ID" value="MDR7279811.1"/>
    <property type="molecule type" value="Genomic_DNA"/>
</dbReference>
<gene>
    <name evidence="1" type="ORF">J2S41_006589</name>
</gene>
<dbReference type="Proteomes" id="UP001183643">
    <property type="component" value="Unassembled WGS sequence"/>
</dbReference>
<dbReference type="RefSeq" id="WP_310373831.1">
    <property type="nucleotide sequence ID" value="NZ_JAVDYB010000001.1"/>
</dbReference>
<keyword evidence="2" id="KW-1185">Reference proteome</keyword>
<accession>A0AAE3YWB7</accession>
<dbReference type="AlphaFoldDB" id="A0AAE3YWB7"/>
<name>A0AAE3YWB7_9ACTN</name>
<proteinExistence type="predicted"/>
<reference evidence="1" key="1">
    <citation type="submission" date="2023-07" db="EMBL/GenBank/DDBJ databases">
        <title>Sequencing the genomes of 1000 actinobacteria strains.</title>
        <authorList>
            <person name="Klenk H.-P."/>
        </authorList>
    </citation>
    <scope>NUCLEOTIDE SEQUENCE</scope>
    <source>
        <strain evidence="1">DSM 44707</strain>
    </source>
</reference>
<protein>
    <submittedName>
        <fullName evidence="1">Uncharacterized protein</fullName>
    </submittedName>
</protein>
<evidence type="ECO:0000313" key="2">
    <source>
        <dbReference type="Proteomes" id="UP001183643"/>
    </source>
</evidence>